<comment type="caution">
    <text evidence="1">The sequence shown here is derived from an EMBL/GenBank/DDBJ whole genome shotgun (WGS) entry which is preliminary data.</text>
</comment>
<dbReference type="OrthoDB" id="524429at2"/>
<evidence type="ECO:0000313" key="2">
    <source>
        <dbReference type="Proteomes" id="UP000287224"/>
    </source>
</evidence>
<keyword evidence="2" id="KW-1185">Reference proteome</keyword>
<dbReference type="InterPro" id="IPR019734">
    <property type="entry name" value="TPR_rpt"/>
</dbReference>
<dbReference type="Pfam" id="PF13374">
    <property type="entry name" value="TPR_10"/>
    <property type="match status" value="1"/>
</dbReference>
<dbReference type="Pfam" id="PF13424">
    <property type="entry name" value="TPR_12"/>
    <property type="match status" value="1"/>
</dbReference>
<evidence type="ECO:0000313" key="1">
    <source>
        <dbReference type="EMBL" id="GCE07086.1"/>
    </source>
</evidence>
<proteinExistence type="predicted"/>
<dbReference type="RefSeq" id="WP_126598067.1">
    <property type="nucleotide sequence ID" value="NZ_BIFQ01000001.1"/>
</dbReference>
<gene>
    <name evidence="1" type="ORF">KDAU_44150</name>
</gene>
<protein>
    <submittedName>
        <fullName evidence="1">Uncharacterized protein</fullName>
    </submittedName>
</protein>
<dbReference type="EMBL" id="BIFQ01000001">
    <property type="protein sequence ID" value="GCE07086.1"/>
    <property type="molecule type" value="Genomic_DNA"/>
</dbReference>
<accession>A0A401ZJQ3</accession>
<sequence length="177" mass="20399">MDRQATTFFQRFQPEDRAALRQQVEQDYEELEQARVDGDERCQLECLSRLGHRLTMLGEEKEAAPLLGQAFALARLVGDQRLEVVNLLHLATAQQYLGQRHEAQDLFQQALQKARDYHQEQYEDTILQHQGRCYAEQGMIAQARACFEQALDLRQQKGDPRAIAATRQSLDALKTLE</sequence>
<dbReference type="Gene3D" id="1.25.40.10">
    <property type="entry name" value="Tetratricopeptide repeat domain"/>
    <property type="match status" value="1"/>
</dbReference>
<dbReference type="InterPro" id="IPR011990">
    <property type="entry name" value="TPR-like_helical_dom_sf"/>
</dbReference>
<dbReference type="SMART" id="SM00028">
    <property type="entry name" value="TPR"/>
    <property type="match status" value="2"/>
</dbReference>
<dbReference type="SUPFAM" id="SSF48452">
    <property type="entry name" value="TPR-like"/>
    <property type="match status" value="1"/>
</dbReference>
<dbReference type="Proteomes" id="UP000287224">
    <property type="component" value="Unassembled WGS sequence"/>
</dbReference>
<name>A0A401ZJQ3_9CHLR</name>
<reference evidence="2" key="1">
    <citation type="submission" date="2018-12" db="EMBL/GenBank/DDBJ databases">
        <title>Tengunoibacter tsumagoiensis gen. nov., sp. nov., Dictyobacter kobayashii sp. nov., D. alpinus sp. nov., and D. joshuensis sp. nov. and description of Dictyobacteraceae fam. nov. within the order Ktedonobacterales isolated from Tengu-no-mugimeshi.</title>
        <authorList>
            <person name="Wang C.M."/>
            <person name="Zheng Y."/>
            <person name="Sakai Y."/>
            <person name="Toyoda A."/>
            <person name="Minakuchi Y."/>
            <person name="Abe K."/>
            <person name="Yokota A."/>
            <person name="Yabe S."/>
        </authorList>
    </citation>
    <scope>NUCLEOTIDE SEQUENCE [LARGE SCALE GENOMIC DNA]</scope>
    <source>
        <strain evidence="2">S-27</strain>
    </source>
</reference>
<organism evidence="1 2">
    <name type="scientific">Dictyobacter aurantiacus</name>
    <dbReference type="NCBI Taxonomy" id="1936993"/>
    <lineage>
        <taxon>Bacteria</taxon>
        <taxon>Bacillati</taxon>
        <taxon>Chloroflexota</taxon>
        <taxon>Ktedonobacteria</taxon>
        <taxon>Ktedonobacterales</taxon>
        <taxon>Dictyobacteraceae</taxon>
        <taxon>Dictyobacter</taxon>
    </lineage>
</organism>
<dbReference type="AlphaFoldDB" id="A0A401ZJQ3"/>